<dbReference type="OrthoDB" id="5197868at2"/>
<name>A0A1L7CEU0_9CORY</name>
<evidence type="ECO:0000313" key="4">
    <source>
        <dbReference type="Proteomes" id="UP000185478"/>
    </source>
</evidence>
<proteinExistence type="predicted"/>
<reference evidence="3 4" key="1">
    <citation type="submission" date="2014-08" db="EMBL/GenBank/DDBJ databases">
        <title>Complete genome sequence of Corynebacterium aquilae S-613T(T) (=DSM 44791(T)), isolated from the choana of a healthy golden eagle.</title>
        <authorList>
            <person name="Ruckert C."/>
            <person name="Albersmeier A."/>
            <person name="Winkler A."/>
            <person name="Kalinowski J."/>
        </authorList>
    </citation>
    <scope>NUCLEOTIDE SEQUENCE [LARGE SCALE GENOMIC DNA]</scope>
    <source>
        <strain evidence="3 4">S-613</strain>
    </source>
</reference>
<evidence type="ECO:0000256" key="1">
    <source>
        <dbReference type="SAM" id="Phobius"/>
    </source>
</evidence>
<dbReference type="RefSeq" id="WP_075725369.1">
    <property type="nucleotide sequence ID" value="NZ_CP009245.1"/>
</dbReference>
<keyword evidence="1" id="KW-0812">Transmembrane</keyword>
<dbReference type="Proteomes" id="UP000185478">
    <property type="component" value="Chromosome"/>
</dbReference>
<evidence type="ECO:0000313" key="3">
    <source>
        <dbReference type="EMBL" id="APT84356.1"/>
    </source>
</evidence>
<feature type="transmembrane region" description="Helical" evidence="1">
    <location>
        <begin position="179"/>
        <end position="198"/>
    </location>
</feature>
<feature type="transmembrane region" description="Helical" evidence="1">
    <location>
        <begin position="83"/>
        <end position="103"/>
    </location>
</feature>
<dbReference type="STRING" id="1431546.CAQU_03915"/>
<organism evidence="3 4">
    <name type="scientific">Corynebacterium aquilae DSM 44791</name>
    <dbReference type="NCBI Taxonomy" id="1431546"/>
    <lineage>
        <taxon>Bacteria</taxon>
        <taxon>Bacillati</taxon>
        <taxon>Actinomycetota</taxon>
        <taxon>Actinomycetes</taxon>
        <taxon>Mycobacteriales</taxon>
        <taxon>Corynebacteriaceae</taxon>
        <taxon>Corynebacterium</taxon>
    </lineage>
</organism>
<keyword evidence="1" id="KW-0472">Membrane</keyword>
<sequence length="218" mass="22983">MIECTQVQAALSARLDGEPVGLDDDVIDAHVSGCQQCATFLERAALLNRSLSINSQPAAIPDLSDAILSTVEPEFRRQAASRAAWVMAARALLVVVGVLFVWFGVRTFAGSIGVEDPQTQALALDAAAVRMTLAFGALFAAWRPGAMGYLMPMYGALFAFSVGLRVRDVLLGTITVGEVTFIALVGVAAVALVVGWMANSGAVAIRQMWQTLSATPRG</sequence>
<feature type="transmembrane region" description="Helical" evidence="1">
    <location>
        <begin position="123"/>
        <end position="142"/>
    </location>
</feature>
<dbReference type="Pfam" id="PF13490">
    <property type="entry name" value="zf-HC2"/>
    <property type="match status" value="1"/>
</dbReference>
<feature type="domain" description="Putative zinc-finger" evidence="2">
    <location>
        <begin position="4"/>
        <end position="38"/>
    </location>
</feature>
<dbReference type="AlphaFoldDB" id="A0A1L7CEU0"/>
<evidence type="ECO:0000259" key="2">
    <source>
        <dbReference type="Pfam" id="PF13490"/>
    </source>
</evidence>
<protein>
    <recommendedName>
        <fullName evidence="2">Putative zinc-finger domain-containing protein</fullName>
    </recommendedName>
</protein>
<accession>A0A1L7CEU0</accession>
<gene>
    <name evidence="3" type="ORF">CAQU_03915</name>
</gene>
<keyword evidence="4" id="KW-1185">Reference proteome</keyword>
<dbReference type="InterPro" id="IPR027383">
    <property type="entry name" value="Znf_put"/>
</dbReference>
<dbReference type="EMBL" id="CP009245">
    <property type="protein sequence ID" value="APT84356.1"/>
    <property type="molecule type" value="Genomic_DNA"/>
</dbReference>
<dbReference type="KEGG" id="caqu:CAQU_03915"/>
<feature type="transmembrane region" description="Helical" evidence="1">
    <location>
        <begin position="149"/>
        <end position="167"/>
    </location>
</feature>
<keyword evidence="1" id="KW-1133">Transmembrane helix</keyword>